<evidence type="ECO:0000256" key="4">
    <source>
        <dbReference type="ARBA" id="ARBA00023125"/>
    </source>
</evidence>
<dbReference type="GO" id="GO:0006355">
    <property type="term" value="P:regulation of DNA-templated transcription"/>
    <property type="evidence" value="ECO:0007669"/>
    <property type="project" value="InterPro"/>
</dbReference>
<dbReference type="PROSITE" id="PS00675">
    <property type="entry name" value="SIGMA54_INTERACT_1"/>
    <property type="match status" value="1"/>
</dbReference>
<dbReference type="Pfam" id="PF00571">
    <property type="entry name" value="CBS"/>
    <property type="match status" value="2"/>
</dbReference>
<dbReference type="SUPFAM" id="SSF55785">
    <property type="entry name" value="PYP-like sensor domain (PAS domain)"/>
    <property type="match status" value="1"/>
</dbReference>
<feature type="domain" description="CBS" evidence="10">
    <location>
        <begin position="15"/>
        <end position="74"/>
    </location>
</feature>
<dbReference type="EMBL" id="FMWL01000017">
    <property type="protein sequence ID" value="SCZ81181.1"/>
    <property type="molecule type" value="Genomic_DNA"/>
</dbReference>
<dbReference type="OrthoDB" id="9803970at2"/>
<keyword evidence="1" id="KW-0547">Nucleotide-binding</keyword>
<dbReference type="FunFam" id="3.40.50.300:FF:000006">
    <property type="entry name" value="DNA-binding transcriptional regulator NtrC"/>
    <property type="match status" value="1"/>
</dbReference>
<keyword evidence="5" id="KW-0804">Transcription</keyword>
<dbReference type="Pfam" id="PF00158">
    <property type="entry name" value="Sigma54_activat"/>
    <property type="match status" value="1"/>
</dbReference>
<keyword evidence="7" id="KW-0175">Coiled coil</keyword>
<keyword evidence="4" id="KW-0238">DNA-binding</keyword>
<dbReference type="PROSITE" id="PS51371">
    <property type="entry name" value="CBS"/>
    <property type="match status" value="1"/>
</dbReference>
<keyword evidence="3" id="KW-0805">Transcription regulation</keyword>
<evidence type="ECO:0000259" key="8">
    <source>
        <dbReference type="PROSITE" id="PS50045"/>
    </source>
</evidence>
<evidence type="ECO:0000256" key="7">
    <source>
        <dbReference type="SAM" id="Coils"/>
    </source>
</evidence>
<feature type="domain" description="Sigma-54 factor interaction" evidence="8">
    <location>
        <begin position="277"/>
        <end position="506"/>
    </location>
</feature>
<dbReference type="InterPro" id="IPR000014">
    <property type="entry name" value="PAS"/>
</dbReference>
<dbReference type="PROSITE" id="PS50112">
    <property type="entry name" value="PAS"/>
    <property type="match status" value="1"/>
</dbReference>
<sequence>MLEVQFSKYTVNGVMSENLLKLEPSEKLSYAVEEMLKNDIPEVLVIRTLKEGEQLLGILTYTDVSALMQQGVSFDKPLSSVALKNVVTGTEEMLLTDARQTIIDQNIGCLPILNGSRITGIIRIANLRDSYYRFLEIVNKQYMAVIHQMHEAVTVTDRDGNVLLWNKNAERIYNMKASEILYKKLEDFFPNALSLSVMKTGIPIENVYHSPKPNYYVIISALPIIVDGEYLGVVATERDVTEYNQLTNELVNANVEIDLLKKEVEKMTKGSFSFGGILGNNAVVQDRIELAKHVAATDTNVMLTGESGTGKEVFARAIHEGSRRPGLFVPVNCSAIPSALFESEFFGYVGGAFTGALRTGKIGFFELANEGTLFLDEIGDLPLEHQAKLLRVLQDGMISKVGAERRTPVDVRVICATNRNLAEMVKAGNFREDLFYRLNVVEIHLPPLRERREDLVLLFNRFLEEGCKKNHRKMPHVDNSVFNALLNYNWPGNIRELRNVVEYMLVVGRSNQLTSESLPSILTQAGMISPCEDRAGEVLTASETLSEVESKVRQKEIEMISKALEAHNGNKKKAAEALNIPRSTLYYKISQYGI</sequence>
<keyword evidence="2" id="KW-0067">ATP-binding</keyword>
<dbReference type="CDD" id="cd00130">
    <property type="entry name" value="PAS"/>
    <property type="match status" value="1"/>
</dbReference>
<dbReference type="InterPro" id="IPR035965">
    <property type="entry name" value="PAS-like_dom_sf"/>
</dbReference>
<dbReference type="Gene3D" id="3.10.580.10">
    <property type="entry name" value="CBS-domain"/>
    <property type="match status" value="1"/>
</dbReference>
<evidence type="ECO:0000313" key="12">
    <source>
        <dbReference type="Proteomes" id="UP000199208"/>
    </source>
</evidence>
<dbReference type="NCBIfam" id="TIGR00229">
    <property type="entry name" value="sensory_box"/>
    <property type="match status" value="1"/>
</dbReference>
<dbReference type="SUPFAM" id="SSF52540">
    <property type="entry name" value="P-loop containing nucleoside triphosphate hydrolases"/>
    <property type="match status" value="1"/>
</dbReference>
<dbReference type="GO" id="GO:0043565">
    <property type="term" value="F:sequence-specific DNA binding"/>
    <property type="evidence" value="ECO:0007669"/>
    <property type="project" value="InterPro"/>
</dbReference>
<evidence type="ECO:0000256" key="2">
    <source>
        <dbReference type="ARBA" id="ARBA00022840"/>
    </source>
</evidence>
<dbReference type="InterPro" id="IPR046342">
    <property type="entry name" value="CBS_dom_sf"/>
</dbReference>
<dbReference type="InterPro" id="IPR058031">
    <property type="entry name" value="AAA_lid_NorR"/>
</dbReference>
<dbReference type="Proteomes" id="UP000199208">
    <property type="component" value="Unassembled WGS sequence"/>
</dbReference>
<dbReference type="InterPro" id="IPR009057">
    <property type="entry name" value="Homeodomain-like_sf"/>
</dbReference>
<dbReference type="Pfam" id="PF25601">
    <property type="entry name" value="AAA_lid_14"/>
    <property type="match status" value="1"/>
</dbReference>
<dbReference type="Pfam" id="PF00989">
    <property type="entry name" value="PAS"/>
    <property type="match status" value="1"/>
</dbReference>
<evidence type="ECO:0000313" key="11">
    <source>
        <dbReference type="EMBL" id="SCZ81181.1"/>
    </source>
</evidence>
<evidence type="ECO:0000256" key="3">
    <source>
        <dbReference type="ARBA" id="ARBA00023015"/>
    </source>
</evidence>
<dbReference type="InterPro" id="IPR002197">
    <property type="entry name" value="HTH_Fis"/>
</dbReference>
<evidence type="ECO:0000256" key="6">
    <source>
        <dbReference type="PROSITE-ProRule" id="PRU00703"/>
    </source>
</evidence>
<dbReference type="Gene3D" id="3.30.450.20">
    <property type="entry name" value="PAS domain"/>
    <property type="match status" value="1"/>
</dbReference>
<dbReference type="CDD" id="cd00009">
    <property type="entry name" value="AAA"/>
    <property type="match status" value="1"/>
</dbReference>
<organism evidence="11 12">
    <name type="scientific">Acidaminobacter hydrogenoformans DSM 2784</name>
    <dbReference type="NCBI Taxonomy" id="1120920"/>
    <lineage>
        <taxon>Bacteria</taxon>
        <taxon>Bacillati</taxon>
        <taxon>Bacillota</taxon>
        <taxon>Clostridia</taxon>
        <taxon>Peptostreptococcales</taxon>
        <taxon>Acidaminobacteraceae</taxon>
        <taxon>Acidaminobacter</taxon>
    </lineage>
</organism>
<dbReference type="RefSeq" id="WP_092592292.1">
    <property type="nucleotide sequence ID" value="NZ_FMWL01000017.1"/>
</dbReference>
<dbReference type="Pfam" id="PF02954">
    <property type="entry name" value="HTH_8"/>
    <property type="match status" value="1"/>
</dbReference>
<feature type="coiled-coil region" evidence="7">
    <location>
        <begin position="243"/>
        <end position="270"/>
    </location>
</feature>
<dbReference type="InterPro" id="IPR025662">
    <property type="entry name" value="Sigma_54_int_dom_ATP-bd_1"/>
</dbReference>
<dbReference type="InterPro" id="IPR000644">
    <property type="entry name" value="CBS_dom"/>
</dbReference>
<dbReference type="PROSITE" id="PS00688">
    <property type="entry name" value="SIGMA54_INTERACT_3"/>
    <property type="match status" value="1"/>
</dbReference>
<dbReference type="SMART" id="SM00091">
    <property type="entry name" value="PAS"/>
    <property type="match status" value="1"/>
</dbReference>
<dbReference type="SMART" id="SM00382">
    <property type="entry name" value="AAA"/>
    <property type="match status" value="1"/>
</dbReference>
<dbReference type="PROSITE" id="PS50045">
    <property type="entry name" value="SIGMA54_INTERACT_4"/>
    <property type="match status" value="1"/>
</dbReference>
<dbReference type="InterPro" id="IPR025943">
    <property type="entry name" value="Sigma_54_int_dom_ATP-bd_2"/>
</dbReference>
<dbReference type="PRINTS" id="PR01590">
    <property type="entry name" value="HTHFIS"/>
</dbReference>
<protein>
    <submittedName>
        <fullName evidence="11">PAS domain S-box-containing protein</fullName>
    </submittedName>
</protein>
<dbReference type="AlphaFoldDB" id="A0A1G5S618"/>
<dbReference type="STRING" id="1120920.SAMN03080599_02645"/>
<accession>A0A1G5S618</accession>
<dbReference type="GO" id="GO:0005524">
    <property type="term" value="F:ATP binding"/>
    <property type="evidence" value="ECO:0007669"/>
    <property type="project" value="UniProtKB-KW"/>
</dbReference>
<dbReference type="Gene3D" id="1.10.8.60">
    <property type="match status" value="1"/>
</dbReference>
<dbReference type="Gene3D" id="3.40.50.300">
    <property type="entry name" value="P-loop containing nucleotide triphosphate hydrolases"/>
    <property type="match status" value="1"/>
</dbReference>
<reference evidence="11 12" key="1">
    <citation type="submission" date="2016-10" db="EMBL/GenBank/DDBJ databases">
        <authorList>
            <person name="de Groot N.N."/>
        </authorList>
    </citation>
    <scope>NUCLEOTIDE SEQUENCE [LARGE SCALE GENOMIC DNA]</scope>
    <source>
        <strain evidence="11 12">DSM 2784</strain>
    </source>
</reference>
<dbReference type="Gene3D" id="1.10.10.60">
    <property type="entry name" value="Homeodomain-like"/>
    <property type="match status" value="1"/>
</dbReference>
<dbReference type="PROSITE" id="PS00676">
    <property type="entry name" value="SIGMA54_INTERACT_2"/>
    <property type="match status" value="1"/>
</dbReference>
<feature type="domain" description="PAS" evidence="9">
    <location>
        <begin position="138"/>
        <end position="181"/>
    </location>
</feature>
<evidence type="ECO:0000256" key="5">
    <source>
        <dbReference type="ARBA" id="ARBA00023163"/>
    </source>
</evidence>
<dbReference type="InterPro" id="IPR003593">
    <property type="entry name" value="AAA+_ATPase"/>
</dbReference>
<dbReference type="PANTHER" id="PTHR32071:SF57">
    <property type="entry name" value="C4-DICARBOXYLATE TRANSPORT TRANSCRIPTIONAL REGULATORY PROTEIN DCTD"/>
    <property type="match status" value="1"/>
</dbReference>
<dbReference type="InterPro" id="IPR027417">
    <property type="entry name" value="P-loop_NTPase"/>
</dbReference>
<dbReference type="InterPro" id="IPR002078">
    <property type="entry name" value="Sigma_54_int"/>
</dbReference>
<proteinExistence type="predicted"/>
<dbReference type="InterPro" id="IPR013767">
    <property type="entry name" value="PAS_fold"/>
</dbReference>
<keyword evidence="12" id="KW-1185">Reference proteome</keyword>
<dbReference type="InterPro" id="IPR025944">
    <property type="entry name" value="Sigma_54_int_dom_CS"/>
</dbReference>
<keyword evidence="6" id="KW-0129">CBS domain</keyword>
<evidence type="ECO:0000259" key="10">
    <source>
        <dbReference type="PROSITE" id="PS51371"/>
    </source>
</evidence>
<dbReference type="SMART" id="SM00116">
    <property type="entry name" value="CBS"/>
    <property type="match status" value="2"/>
</dbReference>
<dbReference type="SUPFAM" id="SSF54631">
    <property type="entry name" value="CBS-domain pair"/>
    <property type="match status" value="1"/>
</dbReference>
<gene>
    <name evidence="11" type="ORF">SAMN03080599_02645</name>
</gene>
<dbReference type="PANTHER" id="PTHR32071">
    <property type="entry name" value="TRANSCRIPTIONAL REGULATORY PROTEIN"/>
    <property type="match status" value="1"/>
</dbReference>
<evidence type="ECO:0000256" key="1">
    <source>
        <dbReference type="ARBA" id="ARBA00022741"/>
    </source>
</evidence>
<dbReference type="SUPFAM" id="SSF46689">
    <property type="entry name" value="Homeodomain-like"/>
    <property type="match status" value="1"/>
</dbReference>
<evidence type="ECO:0000259" key="9">
    <source>
        <dbReference type="PROSITE" id="PS50112"/>
    </source>
</evidence>
<name>A0A1G5S618_9FIRM</name>